<dbReference type="SUPFAM" id="SSF82171">
    <property type="entry name" value="DPP6 N-terminal domain-like"/>
    <property type="match status" value="1"/>
</dbReference>
<evidence type="ECO:0000256" key="2">
    <source>
        <dbReference type="ARBA" id="ARBA00022737"/>
    </source>
</evidence>
<dbReference type="NCBIfam" id="NF047832">
    <property type="entry name" value="caspase_w_EACC1"/>
    <property type="match status" value="1"/>
</dbReference>
<dbReference type="PROSITE" id="PS50082">
    <property type="entry name" value="WD_REPEATS_2"/>
    <property type="match status" value="2"/>
</dbReference>
<gene>
    <name evidence="6" type="ORF">ACFP3J_06695</name>
</gene>
<comment type="caution">
    <text evidence="6">The sequence shown here is derived from an EMBL/GenBank/DDBJ whole genome shotgun (WGS) entry which is preliminary data.</text>
</comment>
<feature type="repeat" description="WD" evidence="3">
    <location>
        <begin position="946"/>
        <end position="978"/>
    </location>
</feature>
<dbReference type="InterPro" id="IPR011659">
    <property type="entry name" value="WD40"/>
</dbReference>
<evidence type="ECO:0000313" key="7">
    <source>
        <dbReference type="Proteomes" id="UP001596065"/>
    </source>
</evidence>
<dbReference type="SUPFAM" id="SSF50978">
    <property type="entry name" value="WD40 repeat-like"/>
    <property type="match status" value="1"/>
</dbReference>
<dbReference type="RefSeq" id="WP_344348184.1">
    <property type="nucleotide sequence ID" value="NZ_BAAASM010000014.1"/>
</dbReference>
<dbReference type="PROSITE" id="PS00678">
    <property type="entry name" value="WD_REPEATS_1"/>
    <property type="match status" value="1"/>
</dbReference>
<dbReference type="Proteomes" id="UP001596065">
    <property type="component" value="Unassembled WGS sequence"/>
</dbReference>
<dbReference type="EMBL" id="JBHSOE010000007">
    <property type="protein sequence ID" value="MFC5655178.1"/>
    <property type="molecule type" value="Genomic_DNA"/>
</dbReference>
<organism evidence="6 7">
    <name type="scientific">Streptomyces nogalater</name>
    <dbReference type="NCBI Taxonomy" id="38314"/>
    <lineage>
        <taxon>Bacteria</taxon>
        <taxon>Bacillati</taxon>
        <taxon>Actinomycetota</taxon>
        <taxon>Actinomycetes</taxon>
        <taxon>Kitasatosporales</taxon>
        <taxon>Streptomycetaceae</taxon>
        <taxon>Streptomyces</taxon>
    </lineage>
</organism>
<dbReference type="Pfam" id="PF20703">
    <property type="entry name" value="nSTAND1"/>
    <property type="match status" value="1"/>
</dbReference>
<dbReference type="SMART" id="SM00320">
    <property type="entry name" value="WD40"/>
    <property type="match status" value="9"/>
</dbReference>
<dbReference type="InterPro" id="IPR027417">
    <property type="entry name" value="P-loop_NTPase"/>
</dbReference>
<dbReference type="InterPro" id="IPR049052">
    <property type="entry name" value="nSTAND1"/>
</dbReference>
<feature type="region of interest" description="Disordered" evidence="4">
    <location>
        <begin position="1091"/>
        <end position="1112"/>
    </location>
</feature>
<reference evidence="7" key="1">
    <citation type="journal article" date="2019" name="Int. J. Syst. Evol. Microbiol.">
        <title>The Global Catalogue of Microorganisms (GCM) 10K type strain sequencing project: providing services to taxonomists for standard genome sequencing and annotation.</title>
        <authorList>
            <consortium name="The Broad Institute Genomics Platform"/>
            <consortium name="The Broad Institute Genome Sequencing Center for Infectious Disease"/>
            <person name="Wu L."/>
            <person name="Ma J."/>
        </authorList>
    </citation>
    <scope>NUCLEOTIDE SEQUENCE [LARGE SCALE GENOMIC DNA]</scope>
    <source>
        <strain evidence="7">KCTC 5701</strain>
    </source>
</reference>
<feature type="region of interest" description="Disordered" evidence="4">
    <location>
        <begin position="998"/>
        <end position="1028"/>
    </location>
</feature>
<dbReference type="Gene3D" id="3.40.50.1460">
    <property type="match status" value="1"/>
</dbReference>
<dbReference type="InterPro" id="IPR036322">
    <property type="entry name" value="WD40_repeat_dom_sf"/>
</dbReference>
<sequence length="1510" mass="159701">MTRPAEPPAVPAATPVPGGALASDGVRVLLIGTATHDGPTLTSVPAARRGVEALAATLVERCGVDPDRLRTLVDPADARVMALAIAEAAQQAESTLLVYYVGHGLIGPGDELYLAARTTDRLTPGLAAHQALPFSALREAVTMCGAGSVIVVLDCCFSGRARLGGDAPRPAAFTLPAGHGMYLMGSAEQLALAPEDAEHTALTGELIRLLREGDPRAPRLLTLDDVYDHLFRALRARGGPLPRRQAGDRSGGLVLAVNPAAPATGEQDGTAAEEPAPVPCPYPGLEPFTVDEAGFFHGREELVEELLRGCVRAAERSRPLAVVGPSGAGKTSLLHAGLLAALRAGTPLLPGSAAWPCVVLTPGEHPARALAAALHPEGAGEAAALAEDPARAVAWARELVPEPRRLVLLVDQLEELFTVCRSGSERTAFVAALTALAEAETLVVAALRADFYGNAQGMPALASVLRDNQVLVGPMRNEELRAAIERPARAVGLELDEGLADLLIHELGAARLARSQAGTLPLLSHALWATWRYRSGRRLTVAGYRRSGGIDDAIRQTADDTYAGLDDDGRAAVRRMLPRLVHIDDETLDTSRPVDRTALLDGLPDPEAAERALHRLAAARLLVLDERTVRISHNALLHAWPLLRQWIDADRDWLRIRQQVAVDADAWWQAGRHPSLLYRGPRLIATRQRLEVAGLAGSDGEGYAGELEPRLAQFLDQSWRQERRAGRVRTAVVACVCVLALLAVTGGALAWMSSRREAEQRRTAVSQLVAAEAETLQRTRPGLAKQLSMVANRLNPDGGAAPMIAAMELPGVLQAGIPAGDISLDADGTRLAISTGTGVTLWDVTQGRGRLGDLGRMNTGAVALSPDGRLLAAVRAGTTASGSVGLWDVSDPGRPRPVTVPGPQKARTLSLAVSGDGRMLALGRVDGRIELWDISDRAAPRPSRTLAGHTGSVDSLAFAPSGRLLASAGSDGTVRLWDPSGRGGAAARATVPGLRLEDRARDSHSRGNRPLHRVAFSPDGRLLAGPGDGKTTQVRLWRVPDGGRLAAAGRVTDEWATVCQDNLASLAFDPDGKSLVGACDTATVLWDVRSPSKPRKTGELPGAEDAAGMPGPAVFTPHGRKVLRASKWGVLLWYVENPQQPTAAASFGQTPAGFQTTTRFSGGVRRLLVIHGANGGALWDLSASATLHKSLARLPGSEDIGAEGAAFSPDGKILALSEADGSEHVVRLRDTTRAGAPARATITGIANGVEDLSFSADGRLLAVADYNDNTAALGGPPLVRVFDVTDVSRPRQTASLEAKVFSLAFAPKGRLLVGNADDHLLSWDMTDARRPVSLPTHSLTPGATVSRSAFRPDGKLLAVTDTQDTTRLWPVENGRIQGGEAPVVMRTVGSGTGITFSPDGRTLAWGSRGDLHNPRARVDSHIELWDLSDWRSPRYDASFAYTEGILASFDNLSYSPRGKPLLAADGRTVNVWSTAASDLAYILCESIGDVITEEEWKVYVPGEPYDPPCS</sequence>
<evidence type="ECO:0000259" key="5">
    <source>
        <dbReference type="Pfam" id="PF20703"/>
    </source>
</evidence>
<feature type="repeat" description="WD" evidence="3">
    <location>
        <begin position="910"/>
        <end position="942"/>
    </location>
</feature>
<dbReference type="InterPro" id="IPR011044">
    <property type="entry name" value="Quino_amine_DH_bsu"/>
</dbReference>
<dbReference type="Pfam" id="PF07676">
    <property type="entry name" value="PD40"/>
    <property type="match status" value="1"/>
</dbReference>
<keyword evidence="7" id="KW-1185">Reference proteome</keyword>
<dbReference type="InterPro" id="IPR001680">
    <property type="entry name" value="WD40_rpt"/>
</dbReference>
<evidence type="ECO:0000313" key="6">
    <source>
        <dbReference type="EMBL" id="MFC5655178.1"/>
    </source>
</evidence>
<accession>A0ABW0WBR9</accession>
<dbReference type="PANTHER" id="PTHR19879">
    <property type="entry name" value="TRANSCRIPTION INITIATION FACTOR TFIID"/>
    <property type="match status" value="1"/>
</dbReference>
<proteinExistence type="predicted"/>
<evidence type="ECO:0000256" key="4">
    <source>
        <dbReference type="SAM" id="MobiDB-lite"/>
    </source>
</evidence>
<dbReference type="InterPro" id="IPR015943">
    <property type="entry name" value="WD40/YVTN_repeat-like_dom_sf"/>
</dbReference>
<name>A0ABW0WBR9_STRNO</name>
<dbReference type="InterPro" id="IPR019775">
    <property type="entry name" value="WD40_repeat_CS"/>
</dbReference>
<dbReference type="SUPFAM" id="SSF50969">
    <property type="entry name" value="YVTN repeat-like/Quinoprotein amine dehydrogenase"/>
    <property type="match status" value="1"/>
</dbReference>
<protein>
    <recommendedName>
        <fullName evidence="5">Novel STAND NTPase 1 domain-containing protein</fullName>
    </recommendedName>
</protein>
<evidence type="ECO:0000256" key="3">
    <source>
        <dbReference type="PROSITE-ProRule" id="PRU00221"/>
    </source>
</evidence>
<keyword evidence="2" id="KW-0677">Repeat</keyword>
<dbReference type="Gene3D" id="2.130.10.10">
    <property type="entry name" value="YVTN repeat-like/Quinoprotein amine dehydrogenase"/>
    <property type="match status" value="4"/>
</dbReference>
<dbReference type="Pfam" id="PF00400">
    <property type="entry name" value="WD40"/>
    <property type="match status" value="1"/>
</dbReference>
<dbReference type="PANTHER" id="PTHR19879:SF9">
    <property type="entry name" value="TRANSCRIPTION INITIATION FACTOR TFIID SUBUNIT 5"/>
    <property type="match status" value="1"/>
</dbReference>
<dbReference type="SUPFAM" id="SSF52540">
    <property type="entry name" value="P-loop containing nucleoside triphosphate hydrolases"/>
    <property type="match status" value="1"/>
</dbReference>
<feature type="domain" description="Novel STAND NTPase 1" evidence="5">
    <location>
        <begin position="281"/>
        <end position="674"/>
    </location>
</feature>
<evidence type="ECO:0000256" key="1">
    <source>
        <dbReference type="ARBA" id="ARBA00022574"/>
    </source>
</evidence>
<dbReference type="PROSITE" id="PS50294">
    <property type="entry name" value="WD_REPEATS_REGION"/>
    <property type="match status" value="1"/>
</dbReference>
<keyword evidence="1 3" id="KW-0853">WD repeat</keyword>